<evidence type="ECO:0000256" key="5">
    <source>
        <dbReference type="ARBA" id="ARBA00023136"/>
    </source>
</evidence>
<feature type="transmembrane region" description="Helical" evidence="7">
    <location>
        <begin position="159"/>
        <end position="178"/>
    </location>
</feature>
<evidence type="ECO:0000313" key="10">
    <source>
        <dbReference type="Proteomes" id="UP000256542"/>
    </source>
</evidence>
<keyword evidence="4 7" id="KW-1133">Transmembrane helix</keyword>
<dbReference type="InterPro" id="IPR036259">
    <property type="entry name" value="MFS_trans_sf"/>
</dbReference>
<keyword evidence="10" id="KW-1185">Reference proteome</keyword>
<evidence type="ECO:0000256" key="4">
    <source>
        <dbReference type="ARBA" id="ARBA00022989"/>
    </source>
</evidence>
<dbReference type="PROSITE" id="PS50850">
    <property type="entry name" value="MFS"/>
    <property type="match status" value="1"/>
</dbReference>
<name>A0A3E0DLI3_9GAMM</name>
<dbReference type="OrthoDB" id="9812221at2"/>
<feature type="transmembrane region" description="Helical" evidence="7">
    <location>
        <begin position="357"/>
        <end position="375"/>
    </location>
</feature>
<feature type="transmembrane region" description="Helical" evidence="7">
    <location>
        <begin position="254"/>
        <end position="271"/>
    </location>
</feature>
<evidence type="ECO:0000256" key="7">
    <source>
        <dbReference type="SAM" id="Phobius"/>
    </source>
</evidence>
<feature type="transmembrane region" description="Helical" evidence="7">
    <location>
        <begin position="27"/>
        <end position="47"/>
    </location>
</feature>
<comment type="subcellular location">
    <subcellularLocation>
        <location evidence="1">Membrane</location>
        <topology evidence="1">Multi-pass membrane protein</topology>
    </subcellularLocation>
</comment>
<keyword evidence="2" id="KW-0813">Transport</keyword>
<dbReference type="SUPFAM" id="SSF103473">
    <property type="entry name" value="MFS general substrate transporter"/>
    <property type="match status" value="1"/>
</dbReference>
<dbReference type="EMBL" id="QUNG01000005">
    <property type="protein sequence ID" value="REG83658.1"/>
    <property type="molecule type" value="Genomic_DNA"/>
</dbReference>
<evidence type="ECO:0000313" key="9">
    <source>
        <dbReference type="EMBL" id="REG83658.1"/>
    </source>
</evidence>
<dbReference type="Proteomes" id="UP000256542">
    <property type="component" value="Unassembled WGS sequence"/>
</dbReference>
<gene>
    <name evidence="9" type="ORF">DFP81_10524</name>
</gene>
<evidence type="ECO:0000256" key="1">
    <source>
        <dbReference type="ARBA" id="ARBA00004141"/>
    </source>
</evidence>
<feature type="transmembrane region" description="Helical" evidence="7">
    <location>
        <begin position="427"/>
        <end position="445"/>
    </location>
</feature>
<reference evidence="9 10" key="1">
    <citation type="submission" date="2018-08" db="EMBL/GenBank/DDBJ databases">
        <title>Genomic Encyclopedia of Type Strains, Phase III (KMG-III): the genomes of soil and plant-associated and newly described type strains.</title>
        <authorList>
            <person name="Whitman W."/>
        </authorList>
    </citation>
    <scope>NUCLEOTIDE SEQUENCE [LARGE SCALE GENOMIC DNA]</scope>
    <source>
        <strain evidence="9 10">CECT 7375</strain>
    </source>
</reference>
<dbReference type="InterPro" id="IPR011701">
    <property type="entry name" value="MFS"/>
</dbReference>
<organism evidence="9 10">
    <name type="scientific">Marinomonas pollencensis</name>
    <dbReference type="NCBI Taxonomy" id="491954"/>
    <lineage>
        <taxon>Bacteria</taxon>
        <taxon>Pseudomonadati</taxon>
        <taxon>Pseudomonadota</taxon>
        <taxon>Gammaproteobacteria</taxon>
        <taxon>Oceanospirillales</taxon>
        <taxon>Oceanospirillaceae</taxon>
        <taxon>Marinomonas</taxon>
    </lineage>
</organism>
<feature type="domain" description="Major facilitator superfamily (MFS) profile" evidence="8">
    <location>
        <begin position="34"/>
        <end position="515"/>
    </location>
</feature>
<accession>A0A3E0DLI3</accession>
<feature type="region of interest" description="Disordered" evidence="6">
    <location>
        <begin position="1"/>
        <end position="21"/>
    </location>
</feature>
<dbReference type="Gene3D" id="1.20.1250.20">
    <property type="entry name" value="MFS general substrate transporter like domains"/>
    <property type="match status" value="1"/>
</dbReference>
<feature type="transmembrane region" description="Helical" evidence="7">
    <location>
        <begin position="190"/>
        <end position="209"/>
    </location>
</feature>
<feature type="transmembrane region" description="Helical" evidence="7">
    <location>
        <begin position="395"/>
        <end position="415"/>
    </location>
</feature>
<dbReference type="PANTHER" id="PTHR42718">
    <property type="entry name" value="MAJOR FACILITATOR SUPERFAMILY MULTIDRUG TRANSPORTER MFSC"/>
    <property type="match status" value="1"/>
</dbReference>
<evidence type="ECO:0000256" key="2">
    <source>
        <dbReference type="ARBA" id="ARBA00022448"/>
    </source>
</evidence>
<evidence type="ECO:0000256" key="6">
    <source>
        <dbReference type="SAM" id="MobiDB-lite"/>
    </source>
</evidence>
<keyword evidence="5 7" id="KW-0472">Membrane</keyword>
<comment type="caution">
    <text evidence="9">The sequence shown here is derived from an EMBL/GenBank/DDBJ whole genome shotgun (WGS) entry which is preliminary data.</text>
</comment>
<feature type="transmembrane region" description="Helical" evidence="7">
    <location>
        <begin position="130"/>
        <end position="147"/>
    </location>
</feature>
<proteinExistence type="predicted"/>
<dbReference type="GO" id="GO:0022857">
    <property type="term" value="F:transmembrane transporter activity"/>
    <property type="evidence" value="ECO:0007669"/>
    <property type="project" value="InterPro"/>
</dbReference>
<feature type="transmembrane region" description="Helical" evidence="7">
    <location>
        <begin position="291"/>
        <end position="310"/>
    </location>
</feature>
<dbReference type="AlphaFoldDB" id="A0A3E0DLI3"/>
<feature type="transmembrane region" description="Helical" evidence="7">
    <location>
        <begin position="490"/>
        <end position="511"/>
    </location>
</feature>
<dbReference type="GO" id="GO:0016020">
    <property type="term" value="C:membrane"/>
    <property type="evidence" value="ECO:0007669"/>
    <property type="project" value="UniProtKB-SubCell"/>
</dbReference>
<evidence type="ECO:0000256" key="3">
    <source>
        <dbReference type="ARBA" id="ARBA00022692"/>
    </source>
</evidence>
<dbReference type="Pfam" id="PF07690">
    <property type="entry name" value="MFS_1"/>
    <property type="match status" value="1"/>
</dbReference>
<feature type="transmembrane region" description="Helical" evidence="7">
    <location>
        <begin position="100"/>
        <end position="118"/>
    </location>
</feature>
<dbReference type="RefSeq" id="WP_115897354.1">
    <property type="nucleotide sequence ID" value="NZ_QUNG01000005.1"/>
</dbReference>
<protein>
    <submittedName>
        <fullName evidence="9">DHA2 family multidrug resistance protein</fullName>
    </submittedName>
</protein>
<feature type="transmembrane region" description="Helical" evidence="7">
    <location>
        <begin position="221"/>
        <end position="242"/>
    </location>
</feature>
<keyword evidence="3 7" id="KW-0812">Transmembrane</keyword>
<dbReference type="PANTHER" id="PTHR42718:SF9">
    <property type="entry name" value="MAJOR FACILITATOR SUPERFAMILY MULTIDRUG TRANSPORTER MFSC"/>
    <property type="match status" value="1"/>
</dbReference>
<dbReference type="InterPro" id="IPR020846">
    <property type="entry name" value="MFS_dom"/>
</dbReference>
<feature type="transmembrane region" description="Helical" evidence="7">
    <location>
        <begin position="330"/>
        <end position="350"/>
    </location>
</feature>
<sequence length="520" mass="56893">MTAVVQSPAEDSAPKVAKPAPPPGQPFGVRLAIGLLGVLLAAMMSGLNSRLPSLGQADFLGAMGFSKDQGSWITTWYQAGELMAMPFACWLSVTFSLRRFQIIAQIGVITIAVFLPFIQNAELFMGLRFVQGYFAGSLVPILMMSALRFLPLSIRLHGLALYAMTATLAPNVAVWLAAVFLDRMHDWRWLYWHVIPLGLVSISFVYYGIPKLPQMRSRLKEANYFGAVCAIFGIIALTITLTQGIRLDWLDSNFIRGTMMIASGLLVLFLWSEYHHPTPFMRLQLLSRRNLGLGFTLFFVLLIVLASGVSFPLQLLGQTQGFRMEQLASIGLWVGLPQIVLGSVVAFLLYQSWVDARVLFSIGLACIGSACLLASNVTSEWMTAQFVTAQVLQAIGQPMAVVCLLFLATSVVQPMEGPFVSGIINTLRALGTMVGGVLIGQIMVVRNQFHFEDLLAHWNTASIYETQTSTTAEWASELTKQAGILTGEDIFTILGVAAFVMIPLVMCLVYIPAPKVVKPA</sequence>
<evidence type="ECO:0000259" key="8">
    <source>
        <dbReference type="PROSITE" id="PS50850"/>
    </source>
</evidence>